<gene>
    <name evidence="2" type="ORF">SMAX5B_021343</name>
</gene>
<sequence length="77" mass="8804">MNPFNGQRGTHPDSYFTLHQLATQDHLSATQDTPPSNGLSRDSSYRIQHHHVALSMQAYLKNQLEIYQHGSYQSDHP</sequence>
<dbReference type="Proteomes" id="UP000246464">
    <property type="component" value="Chromosome 7"/>
</dbReference>
<name>A0A2U9BLP7_SCOMX</name>
<protein>
    <submittedName>
        <fullName evidence="2">Uncharacterized protein</fullName>
    </submittedName>
</protein>
<dbReference type="EMBL" id="CP026249">
    <property type="protein sequence ID" value="AWP04933.1"/>
    <property type="molecule type" value="Genomic_DNA"/>
</dbReference>
<evidence type="ECO:0000313" key="3">
    <source>
        <dbReference type="Proteomes" id="UP000246464"/>
    </source>
</evidence>
<feature type="region of interest" description="Disordered" evidence="1">
    <location>
        <begin position="24"/>
        <end position="44"/>
    </location>
</feature>
<accession>A0A2U9BLP7</accession>
<organism evidence="2 3">
    <name type="scientific">Scophthalmus maximus</name>
    <name type="common">Turbot</name>
    <name type="synonym">Psetta maxima</name>
    <dbReference type="NCBI Taxonomy" id="52904"/>
    <lineage>
        <taxon>Eukaryota</taxon>
        <taxon>Metazoa</taxon>
        <taxon>Chordata</taxon>
        <taxon>Craniata</taxon>
        <taxon>Vertebrata</taxon>
        <taxon>Euteleostomi</taxon>
        <taxon>Actinopterygii</taxon>
        <taxon>Neopterygii</taxon>
        <taxon>Teleostei</taxon>
        <taxon>Neoteleostei</taxon>
        <taxon>Acanthomorphata</taxon>
        <taxon>Carangaria</taxon>
        <taxon>Pleuronectiformes</taxon>
        <taxon>Pleuronectoidei</taxon>
        <taxon>Scophthalmidae</taxon>
        <taxon>Scophthalmus</taxon>
    </lineage>
</organism>
<evidence type="ECO:0000313" key="2">
    <source>
        <dbReference type="EMBL" id="AWP04933.1"/>
    </source>
</evidence>
<keyword evidence="3" id="KW-1185">Reference proteome</keyword>
<proteinExistence type="predicted"/>
<evidence type="ECO:0000256" key="1">
    <source>
        <dbReference type="SAM" id="MobiDB-lite"/>
    </source>
</evidence>
<reference evidence="2 3" key="1">
    <citation type="submission" date="2017-12" db="EMBL/GenBank/DDBJ databases">
        <title>Integrating genomic resources of turbot (Scophthalmus maximus) in depth evaluation of genetic and physical mapping variation across individuals.</title>
        <authorList>
            <person name="Martinez P."/>
        </authorList>
    </citation>
    <scope>NUCLEOTIDE SEQUENCE [LARGE SCALE GENOMIC DNA]</scope>
</reference>
<dbReference type="AlphaFoldDB" id="A0A2U9BLP7"/>